<keyword evidence="3" id="KW-1185">Reference proteome</keyword>
<feature type="signal peptide" evidence="1">
    <location>
        <begin position="1"/>
        <end position="17"/>
    </location>
</feature>
<evidence type="ECO:0000256" key="1">
    <source>
        <dbReference type="SAM" id="SignalP"/>
    </source>
</evidence>
<reference evidence="2" key="1">
    <citation type="submission" date="2020-03" db="EMBL/GenBank/DDBJ databases">
        <title>Castanea mollissima Vanexum genome sequencing.</title>
        <authorList>
            <person name="Staton M."/>
        </authorList>
    </citation>
    <scope>NUCLEOTIDE SEQUENCE</scope>
    <source>
        <tissue evidence="2">Leaf</tissue>
    </source>
</reference>
<feature type="chain" id="PRO_5035264219" evidence="1">
    <location>
        <begin position="18"/>
        <end position="110"/>
    </location>
</feature>
<dbReference type="EMBL" id="JRKL02006945">
    <property type="protein sequence ID" value="KAF3948308.1"/>
    <property type="molecule type" value="Genomic_DNA"/>
</dbReference>
<gene>
    <name evidence="2" type="ORF">CMV_025677</name>
</gene>
<organism evidence="2 3">
    <name type="scientific">Castanea mollissima</name>
    <name type="common">Chinese chestnut</name>
    <dbReference type="NCBI Taxonomy" id="60419"/>
    <lineage>
        <taxon>Eukaryota</taxon>
        <taxon>Viridiplantae</taxon>
        <taxon>Streptophyta</taxon>
        <taxon>Embryophyta</taxon>
        <taxon>Tracheophyta</taxon>
        <taxon>Spermatophyta</taxon>
        <taxon>Magnoliopsida</taxon>
        <taxon>eudicotyledons</taxon>
        <taxon>Gunneridae</taxon>
        <taxon>Pentapetalae</taxon>
        <taxon>rosids</taxon>
        <taxon>fabids</taxon>
        <taxon>Fagales</taxon>
        <taxon>Fagaceae</taxon>
        <taxon>Castanea</taxon>
    </lineage>
</organism>
<sequence>MFFVLPLFSVLHQIVNAAHRSSSDRSSSIQSTGVLRSIDQIGAPTSAFFLCSPLQFFLCSLFPLFSVLSRSSSSSGLVPSLEEEEKRRNVIVELKQCLLNEKPLKIRRSS</sequence>
<protein>
    <submittedName>
        <fullName evidence="2">Uncharacterized protein</fullName>
    </submittedName>
</protein>
<keyword evidence="1" id="KW-0732">Signal</keyword>
<evidence type="ECO:0000313" key="3">
    <source>
        <dbReference type="Proteomes" id="UP000737018"/>
    </source>
</evidence>
<accession>A0A8J4QP06</accession>
<evidence type="ECO:0000313" key="2">
    <source>
        <dbReference type="EMBL" id="KAF3948308.1"/>
    </source>
</evidence>
<dbReference type="AlphaFoldDB" id="A0A8J4QP06"/>
<dbReference type="Proteomes" id="UP000737018">
    <property type="component" value="Unassembled WGS sequence"/>
</dbReference>
<name>A0A8J4QP06_9ROSI</name>
<comment type="caution">
    <text evidence="2">The sequence shown here is derived from an EMBL/GenBank/DDBJ whole genome shotgun (WGS) entry which is preliminary data.</text>
</comment>
<proteinExistence type="predicted"/>